<dbReference type="SMART" id="SM00255">
    <property type="entry name" value="TIR"/>
    <property type="match status" value="1"/>
</dbReference>
<dbReference type="EMBL" id="SJJR01000009">
    <property type="protein sequence ID" value="TCB96490.1"/>
    <property type="molecule type" value="Genomic_DNA"/>
</dbReference>
<dbReference type="InterPro" id="IPR035897">
    <property type="entry name" value="Toll_tir_struct_dom_sf"/>
</dbReference>
<dbReference type="InterPro" id="IPR000157">
    <property type="entry name" value="TIR_dom"/>
</dbReference>
<evidence type="ECO:0000259" key="1">
    <source>
        <dbReference type="PROSITE" id="PS50104"/>
    </source>
</evidence>
<dbReference type="OrthoDB" id="4302715at2"/>
<sequence>MPGASRKYDVFLSYSSRDAESAARLNVLLSQSRHRGRRLKVFHAPTTVRVGESIPAAIAEALEHSRCLIALLSPDWIESEWTTLESEVALWRDPAARRRLILPILLRPTRLPPMLARLQHLRLEEREDAESVLSPLLDAIRWSIAEDEASEKFSGERRELLSSPILPWLGPRGPSFEFVWPEMIIDPEVRVRRRPGKEIRLSGWFESVSAVPGCVAIVGDAGAGKTTALRSITLSGAGDLSSQRVFVHAREVPRRIKELRARARRKSGLVLLVDGLDEAGDEMVSTIGAELGGLVATGVTVFVASRTDFFERQADVLVGGLGSLEEVLEVKAWARSDIIDFSERYASRVDDPLVASRVREILDSVPGAVDIASNPMRLTLLLYLLVTRADIDVLRLNEPYTLYEMFYSEWLNKERHRGTSGGSATAIVAAHVQLARWFYRHKGERSSSVREIGVEGWDELRLDSAFSDLLDFETSIDEGGEVVRGFRHETLGEHLIARSILHAFDAGGPVIDKALAITVADDVNGFVRSGLAQFSAARVSAIQANLGRRYDELKRDAESVSTDENERLREQILYYVGRLPVRKVPEVLVVASVSETTPLLRRAAALGAILHGNVEVEKRYLLMLDDASEARLNRSVQMVYFGDVHDDLHTFEDSGEDWSRTRRAIFRRLGGRSIRDNRLRQWDLRTLRSFIESRPGSVLSGEESMILRAIQLPGIGEEDRAAAIRQEIDLVLGLAGT</sequence>
<name>A0A4R0GGP4_9ACTN</name>
<dbReference type="PROSITE" id="PS50104">
    <property type="entry name" value="TIR"/>
    <property type="match status" value="1"/>
</dbReference>
<comment type="caution">
    <text evidence="2">The sequence shown here is derived from an EMBL/GenBank/DDBJ whole genome shotgun (WGS) entry which is preliminary data.</text>
</comment>
<proteinExistence type="predicted"/>
<organism evidence="2 3">
    <name type="scientific">Micromonospora zingiberis</name>
    <dbReference type="NCBI Taxonomy" id="2053011"/>
    <lineage>
        <taxon>Bacteria</taxon>
        <taxon>Bacillati</taxon>
        <taxon>Actinomycetota</taxon>
        <taxon>Actinomycetes</taxon>
        <taxon>Micromonosporales</taxon>
        <taxon>Micromonosporaceae</taxon>
        <taxon>Micromonospora</taxon>
    </lineage>
</organism>
<dbReference type="Pfam" id="PF13676">
    <property type="entry name" value="TIR_2"/>
    <property type="match status" value="1"/>
</dbReference>
<keyword evidence="3" id="KW-1185">Reference proteome</keyword>
<evidence type="ECO:0000313" key="3">
    <source>
        <dbReference type="Proteomes" id="UP000292274"/>
    </source>
</evidence>
<dbReference type="InterPro" id="IPR003593">
    <property type="entry name" value="AAA+_ATPase"/>
</dbReference>
<dbReference type="SUPFAM" id="SSF52540">
    <property type="entry name" value="P-loop containing nucleoside triphosphate hydrolases"/>
    <property type="match status" value="1"/>
</dbReference>
<gene>
    <name evidence="2" type="ORF">E0H26_15200</name>
</gene>
<dbReference type="SMART" id="SM00382">
    <property type="entry name" value="AAA"/>
    <property type="match status" value="1"/>
</dbReference>
<accession>A0A4R0GGP4</accession>
<dbReference type="AlphaFoldDB" id="A0A4R0GGP4"/>
<dbReference type="SUPFAM" id="SSF52200">
    <property type="entry name" value="Toll/Interleukin receptor TIR domain"/>
    <property type="match status" value="1"/>
</dbReference>
<evidence type="ECO:0000313" key="2">
    <source>
        <dbReference type="EMBL" id="TCB96490.1"/>
    </source>
</evidence>
<dbReference type="RefSeq" id="WP_131304302.1">
    <property type="nucleotide sequence ID" value="NZ_SJJR01000009.1"/>
</dbReference>
<dbReference type="Gene3D" id="3.40.50.10140">
    <property type="entry name" value="Toll/interleukin-1 receptor homology (TIR) domain"/>
    <property type="match status" value="1"/>
</dbReference>
<dbReference type="Proteomes" id="UP000292274">
    <property type="component" value="Unassembled WGS sequence"/>
</dbReference>
<feature type="domain" description="TIR" evidence="1">
    <location>
        <begin position="6"/>
        <end position="144"/>
    </location>
</feature>
<reference evidence="2 3" key="1">
    <citation type="submission" date="2019-02" db="EMBL/GenBank/DDBJ databases">
        <title>Jishengella sp. nov., isolated from a root of Zingiber montanum.</title>
        <authorList>
            <person name="Kuncharoen N."/>
            <person name="Kudo T."/>
            <person name="Masahiro Y."/>
            <person name="Ohkuma M."/>
            <person name="Tanasupawat S."/>
        </authorList>
    </citation>
    <scope>NUCLEOTIDE SEQUENCE [LARGE SCALE GENOMIC DNA]</scope>
    <source>
        <strain evidence="2 3">PLAI 1-1</strain>
    </source>
</reference>
<dbReference type="GO" id="GO:0007165">
    <property type="term" value="P:signal transduction"/>
    <property type="evidence" value="ECO:0007669"/>
    <property type="project" value="InterPro"/>
</dbReference>
<dbReference type="InterPro" id="IPR027417">
    <property type="entry name" value="P-loop_NTPase"/>
</dbReference>
<protein>
    <submittedName>
        <fullName evidence="2">TIR domain-containing protein</fullName>
    </submittedName>
</protein>